<dbReference type="EMBL" id="CAJVCH010148278">
    <property type="protein sequence ID" value="CAG7727413.1"/>
    <property type="molecule type" value="Genomic_DNA"/>
</dbReference>
<evidence type="ECO:0000313" key="1">
    <source>
        <dbReference type="EMBL" id="CAG7727413.1"/>
    </source>
</evidence>
<gene>
    <name evidence="1" type="ORF">AFUS01_LOCUS16257</name>
</gene>
<dbReference type="Proteomes" id="UP000708208">
    <property type="component" value="Unassembled WGS sequence"/>
</dbReference>
<name>A0A8J2NUY5_9HEXA</name>
<evidence type="ECO:0000313" key="2">
    <source>
        <dbReference type="Proteomes" id="UP000708208"/>
    </source>
</evidence>
<comment type="caution">
    <text evidence="1">The sequence shown here is derived from an EMBL/GenBank/DDBJ whole genome shotgun (WGS) entry which is preliminary data.</text>
</comment>
<organism evidence="1 2">
    <name type="scientific">Allacma fusca</name>
    <dbReference type="NCBI Taxonomy" id="39272"/>
    <lineage>
        <taxon>Eukaryota</taxon>
        <taxon>Metazoa</taxon>
        <taxon>Ecdysozoa</taxon>
        <taxon>Arthropoda</taxon>
        <taxon>Hexapoda</taxon>
        <taxon>Collembola</taxon>
        <taxon>Symphypleona</taxon>
        <taxon>Sminthuridae</taxon>
        <taxon>Allacma</taxon>
    </lineage>
</organism>
<protein>
    <submittedName>
        <fullName evidence="1">Uncharacterized protein</fullName>
    </submittedName>
</protein>
<proteinExistence type="predicted"/>
<reference evidence="1" key="1">
    <citation type="submission" date="2021-06" db="EMBL/GenBank/DDBJ databases">
        <authorList>
            <person name="Hodson N. C."/>
            <person name="Mongue J. A."/>
            <person name="Jaron S. K."/>
        </authorList>
    </citation>
    <scope>NUCLEOTIDE SEQUENCE</scope>
</reference>
<feature type="non-terminal residue" evidence="1">
    <location>
        <position position="1"/>
    </location>
</feature>
<dbReference type="AlphaFoldDB" id="A0A8J2NUY5"/>
<sequence>MKTGHDELRRPVWVLELGKFNFKEQVLKGAGENVTKYFDQGSVTFLGVGHRVMKDDGPTGKFTQALAIVDLDKFQLTLELLVGTK</sequence>
<accession>A0A8J2NUY5</accession>
<keyword evidence="2" id="KW-1185">Reference proteome</keyword>